<dbReference type="Proteomes" id="UP000316905">
    <property type="component" value="Unassembled WGS sequence"/>
</dbReference>
<comment type="caution">
    <text evidence="3">The sequence shown here is derived from an EMBL/GenBank/DDBJ whole genome shotgun (WGS) entry which is preliminary data.</text>
</comment>
<organism evidence="3 4">
    <name type="scientific">Pseudomonas duriflava</name>
    <dbReference type="NCBI Taxonomy" id="459528"/>
    <lineage>
        <taxon>Bacteria</taxon>
        <taxon>Pseudomonadati</taxon>
        <taxon>Pseudomonadota</taxon>
        <taxon>Gammaproteobacteria</taxon>
        <taxon>Pseudomonadales</taxon>
        <taxon>Pseudomonadaceae</taxon>
        <taxon>Pseudomonas</taxon>
    </lineage>
</organism>
<dbReference type="EMBL" id="VLKY01000043">
    <property type="protein sequence ID" value="TWI45043.1"/>
    <property type="molecule type" value="Genomic_DNA"/>
</dbReference>
<evidence type="ECO:0000256" key="1">
    <source>
        <dbReference type="SAM" id="MobiDB-lite"/>
    </source>
</evidence>
<keyword evidence="4" id="KW-1185">Reference proteome</keyword>
<gene>
    <name evidence="3" type="ORF">IQ22_04682</name>
</gene>
<sequence length="134" mass="14867">MDPNDLTGGNPAGWLTAGGLGLAWGLNWLRKYMSSTGASVANDRAEKDMLERALAENEKLSERLEVVTKERNEMYKTVGELTGTMKAMKSQLDLQESHITQLTSEVAQLRQALQRSGHERRYSGDQGQAVVETR</sequence>
<accession>A0A562PL49</accession>
<dbReference type="OrthoDB" id="6959762at2"/>
<dbReference type="AlphaFoldDB" id="A0A562PL49"/>
<feature type="transmembrane region" description="Helical" evidence="2">
    <location>
        <begin position="12"/>
        <end position="29"/>
    </location>
</feature>
<dbReference type="RefSeq" id="WP_145146087.1">
    <property type="nucleotide sequence ID" value="NZ_VLKY01000043.1"/>
</dbReference>
<evidence type="ECO:0000313" key="4">
    <source>
        <dbReference type="Proteomes" id="UP000316905"/>
    </source>
</evidence>
<evidence type="ECO:0008006" key="5">
    <source>
        <dbReference type="Google" id="ProtNLM"/>
    </source>
</evidence>
<keyword evidence="2" id="KW-1133">Transmembrane helix</keyword>
<keyword evidence="2" id="KW-0472">Membrane</keyword>
<keyword evidence="2" id="KW-0812">Transmembrane</keyword>
<proteinExistence type="predicted"/>
<evidence type="ECO:0000313" key="3">
    <source>
        <dbReference type="EMBL" id="TWI45043.1"/>
    </source>
</evidence>
<name>A0A562PL49_9PSED</name>
<reference evidence="3 4" key="1">
    <citation type="journal article" date="2015" name="Stand. Genomic Sci.">
        <title>Genomic Encyclopedia of Bacterial and Archaeal Type Strains, Phase III: the genomes of soil and plant-associated and newly described type strains.</title>
        <authorList>
            <person name="Whitman W.B."/>
            <person name="Woyke T."/>
            <person name="Klenk H.P."/>
            <person name="Zhou Y."/>
            <person name="Lilburn T.G."/>
            <person name="Beck B.J."/>
            <person name="De Vos P."/>
            <person name="Vandamme P."/>
            <person name="Eisen J.A."/>
            <person name="Garrity G."/>
            <person name="Hugenholtz P."/>
            <person name="Kyrpides N.C."/>
        </authorList>
    </citation>
    <scope>NUCLEOTIDE SEQUENCE [LARGE SCALE GENOMIC DNA]</scope>
    <source>
        <strain evidence="3 4">CGMCC 1.6858</strain>
    </source>
</reference>
<evidence type="ECO:0000256" key="2">
    <source>
        <dbReference type="SAM" id="Phobius"/>
    </source>
</evidence>
<protein>
    <recommendedName>
        <fullName evidence="5">Chemotaxis protein</fullName>
    </recommendedName>
</protein>
<feature type="region of interest" description="Disordered" evidence="1">
    <location>
        <begin position="113"/>
        <end position="134"/>
    </location>
</feature>